<keyword evidence="3" id="KW-1185">Reference proteome</keyword>
<sequence length="86" mass="8915">MPNDPSAGAGSSAGVVNSSPNSSSGRPRTSSIRTPSTRISAFSTPAAAAAVRLSWARMRNDSHWLRVTTSPVSSTVTVSPSTRLEE</sequence>
<dbReference type="EMBL" id="JBHMFI010000001">
    <property type="protein sequence ID" value="MFB9073322.1"/>
    <property type="molecule type" value="Genomic_DNA"/>
</dbReference>
<feature type="region of interest" description="Disordered" evidence="1">
    <location>
        <begin position="1"/>
        <end position="44"/>
    </location>
</feature>
<name>A0ABV5G316_9MICC</name>
<evidence type="ECO:0000313" key="2">
    <source>
        <dbReference type="EMBL" id="MFB9073322.1"/>
    </source>
</evidence>
<comment type="caution">
    <text evidence="2">The sequence shown here is derived from an EMBL/GenBank/DDBJ whole genome shotgun (WGS) entry which is preliminary data.</text>
</comment>
<organism evidence="2 3">
    <name type="scientific">Citricoccus parietis</name>
    <dbReference type="NCBI Taxonomy" id="592307"/>
    <lineage>
        <taxon>Bacteria</taxon>
        <taxon>Bacillati</taxon>
        <taxon>Actinomycetota</taxon>
        <taxon>Actinomycetes</taxon>
        <taxon>Micrococcales</taxon>
        <taxon>Micrococcaceae</taxon>
        <taxon>Citricoccus</taxon>
    </lineage>
</organism>
<evidence type="ECO:0000313" key="3">
    <source>
        <dbReference type="Proteomes" id="UP001589575"/>
    </source>
</evidence>
<protein>
    <submittedName>
        <fullName evidence="2">Uncharacterized protein</fullName>
    </submittedName>
</protein>
<dbReference type="Proteomes" id="UP001589575">
    <property type="component" value="Unassembled WGS sequence"/>
</dbReference>
<proteinExistence type="predicted"/>
<evidence type="ECO:0000256" key="1">
    <source>
        <dbReference type="SAM" id="MobiDB-lite"/>
    </source>
</evidence>
<gene>
    <name evidence="2" type="ORF">ACFFX0_19820</name>
</gene>
<reference evidence="2 3" key="1">
    <citation type="submission" date="2024-09" db="EMBL/GenBank/DDBJ databases">
        <authorList>
            <person name="Sun Q."/>
            <person name="Mori K."/>
        </authorList>
    </citation>
    <scope>NUCLEOTIDE SEQUENCE [LARGE SCALE GENOMIC DNA]</scope>
    <source>
        <strain evidence="2 3">CCM 7609</strain>
    </source>
</reference>
<accession>A0ABV5G316</accession>